<keyword evidence="1" id="KW-0732">Signal</keyword>
<gene>
    <name evidence="2" type="ORF">CAPTEDRAFT_187979</name>
</gene>
<sequence length="182" mass="20775">MGKLSCSDILLPLVLSLPAMLTLWGTKNHSVRKSTKIPACFDSDILMAECSPYAPHPRHLPPPPPSSTAPIRLTRQKAELHDIINDLLPMQNWPDKVYDACYSTDLRHCQRWMMASFFWYNSIDPSLVVEWCSILDAFNVGNPSCLREFEAIFDKLNELARDPSKCYQPSQWQTFDIDCAVD</sequence>
<name>R7UBG9_CAPTE</name>
<proteinExistence type="predicted"/>
<reference evidence="2 4" key="2">
    <citation type="journal article" date="2013" name="Nature">
        <title>Insights into bilaterian evolution from three spiralian genomes.</title>
        <authorList>
            <person name="Simakov O."/>
            <person name="Marletaz F."/>
            <person name="Cho S.J."/>
            <person name="Edsinger-Gonzales E."/>
            <person name="Havlak P."/>
            <person name="Hellsten U."/>
            <person name="Kuo D.H."/>
            <person name="Larsson T."/>
            <person name="Lv J."/>
            <person name="Arendt D."/>
            <person name="Savage R."/>
            <person name="Osoegawa K."/>
            <person name="de Jong P."/>
            <person name="Grimwood J."/>
            <person name="Chapman J.A."/>
            <person name="Shapiro H."/>
            <person name="Aerts A."/>
            <person name="Otillar R.P."/>
            <person name="Terry A.Y."/>
            <person name="Boore J.L."/>
            <person name="Grigoriev I.V."/>
            <person name="Lindberg D.R."/>
            <person name="Seaver E.C."/>
            <person name="Weisblat D.A."/>
            <person name="Putnam N.H."/>
            <person name="Rokhsar D.S."/>
        </authorList>
    </citation>
    <scope>NUCLEOTIDE SEQUENCE</scope>
    <source>
        <strain evidence="2 4">I ESC-2004</strain>
    </source>
</reference>
<dbReference type="EMBL" id="AMQN01001775">
    <property type="status" value="NOT_ANNOTATED_CDS"/>
    <property type="molecule type" value="Genomic_DNA"/>
</dbReference>
<dbReference type="HOGENOM" id="CLU_1483348_0_0_1"/>
<feature type="chain" id="PRO_5008787879" evidence="1">
    <location>
        <begin position="17"/>
        <end position="182"/>
    </location>
</feature>
<dbReference type="EMBL" id="KB305378">
    <property type="protein sequence ID" value="ELU01153.1"/>
    <property type="molecule type" value="Genomic_DNA"/>
</dbReference>
<dbReference type="AlphaFoldDB" id="R7UBG9"/>
<reference evidence="3" key="3">
    <citation type="submission" date="2015-06" db="UniProtKB">
        <authorList>
            <consortium name="EnsemblMetazoa"/>
        </authorList>
    </citation>
    <scope>IDENTIFICATION</scope>
</reference>
<reference evidence="4" key="1">
    <citation type="submission" date="2012-12" db="EMBL/GenBank/DDBJ databases">
        <authorList>
            <person name="Hellsten U."/>
            <person name="Grimwood J."/>
            <person name="Chapman J.A."/>
            <person name="Shapiro H."/>
            <person name="Aerts A."/>
            <person name="Otillar R.P."/>
            <person name="Terry A.Y."/>
            <person name="Boore J.L."/>
            <person name="Simakov O."/>
            <person name="Marletaz F."/>
            <person name="Cho S.-J."/>
            <person name="Edsinger-Gonzales E."/>
            <person name="Havlak P."/>
            <person name="Kuo D.-H."/>
            <person name="Larsson T."/>
            <person name="Lv J."/>
            <person name="Arendt D."/>
            <person name="Savage R."/>
            <person name="Osoegawa K."/>
            <person name="de Jong P."/>
            <person name="Lindberg D.R."/>
            <person name="Seaver E.C."/>
            <person name="Weisblat D.A."/>
            <person name="Putnam N.H."/>
            <person name="Grigoriev I.V."/>
            <person name="Rokhsar D.S."/>
        </authorList>
    </citation>
    <scope>NUCLEOTIDE SEQUENCE</scope>
    <source>
        <strain evidence="4">I ESC-2004</strain>
    </source>
</reference>
<organism evidence="2">
    <name type="scientific">Capitella teleta</name>
    <name type="common">Polychaete worm</name>
    <dbReference type="NCBI Taxonomy" id="283909"/>
    <lineage>
        <taxon>Eukaryota</taxon>
        <taxon>Metazoa</taxon>
        <taxon>Spiralia</taxon>
        <taxon>Lophotrochozoa</taxon>
        <taxon>Annelida</taxon>
        <taxon>Polychaeta</taxon>
        <taxon>Sedentaria</taxon>
        <taxon>Scolecida</taxon>
        <taxon>Capitellidae</taxon>
        <taxon>Capitella</taxon>
    </lineage>
</organism>
<evidence type="ECO:0000313" key="4">
    <source>
        <dbReference type="Proteomes" id="UP000014760"/>
    </source>
</evidence>
<dbReference type="Proteomes" id="UP000014760">
    <property type="component" value="Unassembled WGS sequence"/>
</dbReference>
<dbReference type="EnsemblMetazoa" id="CapteT187979">
    <property type="protein sequence ID" value="CapteP187979"/>
    <property type="gene ID" value="CapteG187979"/>
</dbReference>
<feature type="signal peptide" evidence="1">
    <location>
        <begin position="1"/>
        <end position="16"/>
    </location>
</feature>
<evidence type="ECO:0000313" key="2">
    <source>
        <dbReference type="EMBL" id="ELU01153.1"/>
    </source>
</evidence>
<protein>
    <submittedName>
        <fullName evidence="2 3">Uncharacterized protein</fullName>
    </submittedName>
</protein>
<keyword evidence="4" id="KW-1185">Reference proteome</keyword>
<accession>R7UBG9</accession>
<evidence type="ECO:0000313" key="3">
    <source>
        <dbReference type="EnsemblMetazoa" id="CapteP187979"/>
    </source>
</evidence>
<evidence type="ECO:0000256" key="1">
    <source>
        <dbReference type="SAM" id="SignalP"/>
    </source>
</evidence>